<evidence type="ECO:0008006" key="3">
    <source>
        <dbReference type="Google" id="ProtNLM"/>
    </source>
</evidence>
<dbReference type="RefSeq" id="WP_047809131.1">
    <property type="nucleotide sequence ID" value="NZ_LDZY01000004.1"/>
</dbReference>
<evidence type="ECO:0000313" key="2">
    <source>
        <dbReference type="Proteomes" id="UP000036356"/>
    </source>
</evidence>
<protein>
    <recommendedName>
        <fullName evidence="3">ArnR1-like winged helix-turn-helix domain-containing protein</fullName>
    </recommendedName>
</protein>
<keyword evidence="2" id="KW-1185">Reference proteome</keyword>
<dbReference type="STRING" id="476652.DEAC_c12260"/>
<name>A0A0J1FSW2_9FIRM</name>
<dbReference type="Proteomes" id="UP000036356">
    <property type="component" value="Unassembled WGS sequence"/>
</dbReference>
<comment type="caution">
    <text evidence="1">The sequence shown here is derived from an EMBL/GenBank/DDBJ whole genome shotgun (WGS) entry which is preliminary data.</text>
</comment>
<dbReference type="PATRIC" id="fig|476652.3.peg.1261"/>
<organism evidence="1 2">
    <name type="scientific">Desulfosporosinus acididurans</name>
    <dbReference type="NCBI Taxonomy" id="476652"/>
    <lineage>
        <taxon>Bacteria</taxon>
        <taxon>Bacillati</taxon>
        <taxon>Bacillota</taxon>
        <taxon>Clostridia</taxon>
        <taxon>Eubacteriales</taxon>
        <taxon>Desulfitobacteriaceae</taxon>
        <taxon>Desulfosporosinus</taxon>
    </lineage>
</organism>
<dbReference type="EMBL" id="LDZY01000004">
    <property type="protein sequence ID" value="KLU66560.1"/>
    <property type="molecule type" value="Genomic_DNA"/>
</dbReference>
<dbReference type="AlphaFoldDB" id="A0A0J1FSW2"/>
<proteinExistence type="predicted"/>
<sequence length="88" mass="10073">MGQLPVKFRLLQVISENENLSNQELLEILRNEYPLDRSVNKRGIEDYLLTLTATGLIDLKNAALDDNGNLQLSYKITDYGKRLMKYVG</sequence>
<accession>A0A0J1FSW2</accession>
<reference evidence="1 2" key="1">
    <citation type="submission" date="2015-06" db="EMBL/GenBank/DDBJ databases">
        <title>Draft genome of the moderately acidophilic sulfate reducer Candidatus Desulfosporosinus acididurans strain M1.</title>
        <authorList>
            <person name="Poehlein A."/>
            <person name="Petzsch P."/>
            <person name="Johnson B.D."/>
            <person name="Schloemann M."/>
            <person name="Daniel R."/>
            <person name="Muehling M."/>
        </authorList>
    </citation>
    <scope>NUCLEOTIDE SEQUENCE [LARGE SCALE GENOMIC DNA]</scope>
    <source>
        <strain evidence="1 2">M1</strain>
    </source>
</reference>
<gene>
    <name evidence="1" type="ORF">DEAC_c12260</name>
</gene>
<evidence type="ECO:0000313" key="1">
    <source>
        <dbReference type="EMBL" id="KLU66560.1"/>
    </source>
</evidence>